<protein>
    <recommendedName>
        <fullName evidence="3">Spo0E like sporulation regulatory protein</fullName>
    </recommendedName>
</protein>
<dbReference type="Proteomes" id="UP000216752">
    <property type="component" value="Chromosome"/>
</dbReference>
<dbReference type="InterPro" id="IPR037208">
    <property type="entry name" value="Spo0E-like_sf"/>
</dbReference>
<name>A0ABZ3IHT7_9FIRM</name>
<gene>
    <name evidence="1" type="ORF">SPSIL_013300</name>
</gene>
<organism evidence="1 2">
    <name type="scientific">Sporomusa silvacetica DSM 10669</name>
    <dbReference type="NCBI Taxonomy" id="1123289"/>
    <lineage>
        <taxon>Bacteria</taxon>
        <taxon>Bacillati</taxon>
        <taxon>Bacillota</taxon>
        <taxon>Negativicutes</taxon>
        <taxon>Selenomonadales</taxon>
        <taxon>Sporomusaceae</taxon>
        <taxon>Sporomusa</taxon>
    </lineage>
</organism>
<accession>A0ABZ3IHT7</accession>
<evidence type="ECO:0000313" key="2">
    <source>
        <dbReference type="Proteomes" id="UP000216752"/>
    </source>
</evidence>
<keyword evidence="2" id="KW-1185">Reference proteome</keyword>
<reference evidence="1" key="1">
    <citation type="submission" date="2024-05" db="EMBL/GenBank/DDBJ databases">
        <title>Isolation and characterization of Sporomusa carbonis sp. nov., a carboxydotrophic hydrogenogen in the genus of Sporomusa isolated from a charcoal burning pile.</title>
        <authorList>
            <person name="Boeer T."/>
            <person name="Rosenbaum F."/>
            <person name="Eysell L."/>
            <person name="Mueller V."/>
            <person name="Daniel R."/>
            <person name="Poehlein A."/>
        </authorList>
    </citation>
    <scope>NUCLEOTIDE SEQUENCE [LARGE SCALE GENOMIC DNA]</scope>
    <source>
        <strain evidence="1">DSM 10669</strain>
    </source>
</reference>
<evidence type="ECO:0008006" key="3">
    <source>
        <dbReference type="Google" id="ProtNLM"/>
    </source>
</evidence>
<dbReference type="SUPFAM" id="SSF140500">
    <property type="entry name" value="BAS1536-like"/>
    <property type="match status" value="1"/>
</dbReference>
<proteinExistence type="predicted"/>
<dbReference type="EMBL" id="CP155573">
    <property type="protein sequence ID" value="XFO65221.1"/>
    <property type="molecule type" value="Genomic_DNA"/>
</dbReference>
<sequence>MALMDDCKELWKEVEQLQEELHETISKKGVNSPEAIRAIQAFRNKMQEYNDLMNHR</sequence>
<evidence type="ECO:0000313" key="1">
    <source>
        <dbReference type="EMBL" id="XFO65221.1"/>
    </source>
</evidence>